<dbReference type="Proteomes" id="UP000003155">
    <property type="component" value="Unassembled WGS sequence"/>
</dbReference>
<dbReference type="AlphaFoldDB" id="F0H714"/>
<sequence length="43" mass="4939">MGGATSPRVREVQTQDVERETGRLLVFLSYARLKDRGHQRNLP</sequence>
<dbReference type="EMBL" id="AEXO01000066">
    <property type="protein sequence ID" value="EGC86383.1"/>
    <property type="molecule type" value="Genomic_DNA"/>
</dbReference>
<accession>F0H714</accession>
<name>F0H714_9BACT</name>
<proteinExistence type="predicted"/>
<evidence type="ECO:0000313" key="2">
    <source>
        <dbReference type="Proteomes" id="UP000003155"/>
    </source>
</evidence>
<keyword evidence="2" id="KW-1185">Reference proteome</keyword>
<reference evidence="1 2" key="1">
    <citation type="submission" date="2011-02" db="EMBL/GenBank/DDBJ databases">
        <authorList>
            <person name="Durkin A.S."/>
            <person name="Madupu R."/>
            <person name="Torralba M."/>
            <person name="Gillis M."/>
            <person name="Methe B."/>
            <person name="Sutton G."/>
            <person name="Nelson K.E."/>
        </authorList>
    </citation>
    <scope>NUCLEOTIDE SEQUENCE [LARGE SCALE GENOMIC DNA]</scope>
    <source>
        <strain evidence="1 2">CRIS 18C-A</strain>
    </source>
</reference>
<protein>
    <submittedName>
        <fullName evidence="1">Uncharacterized protein</fullName>
    </submittedName>
</protein>
<comment type="caution">
    <text evidence="1">The sequence shown here is derived from an EMBL/GenBank/DDBJ whole genome shotgun (WGS) entry which is preliminary data.</text>
</comment>
<organism evidence="1 2">
    <name type="scientific">Prevotella denticola CRIS 18C-A</name>
    <dbReference type="NCBI Taxonomy" id="944557"/>
    <lineage>
        <taxon>Bacteria</taxon>
        <taxon>Pseudomonadati</taxon>
        <taxon>Bacteroidota</taxon>
        <taxon>Bacteroidia</taxon>
        <taxon>Bacteroidales</taxon>
        <taxon>Prevotellaceae</taxon>
        <taxon>Prevotella</taxon>
    </lineage>
</organism>
<gene>
    <name evidence="1" type="ORF">HMPREF9303_0433</name>
</gene>
<evidence type="ECO:0000313" key="1">
    <source>
        <dbReference type="EMBL" id="EGC86383.1"/>
    </source>
</evidence>